<dbReference type="RefSeq" id="WP_100921551.1">
    <property type="nucleotide sequence ID" value="NZ_CP020370.1"/>
</dbReference>
<dbReference type="PANTHER" id="PTHR43685">
    <property type="entry name" value="GLYCOSYLTRANSFERASE"/>
    <property type="match status" value="1"/>
</dbReference>
<gene>
    <name evidence="5" type="ORF">THSYN_24985</name>
</gene>
<dbReference type="PANTHER" id="PTHR43685:SF5">
    <property type="entry name" value="GLYCOSYLTRANSFERASE EPSE-RELATED"/>
    <property type="match status" value="1"/>
</dbReference>
<dbReference type="Gene3D" id="3.90.550.10">
    <property type="entry name" value="Spore Coat Polysaccharide Biosynthesis Protein SpsA, Chain A"/>
    <property type="match status" value="1"/>
</dbReference>
<proteinExistence type="inferred from homology"/>
<dbReference type="Proteomes" id="UP000232638">
    <property type="component" value="Chromosome"/>
</dbReference>
<dbReference type="InterPro" id="IPR050834">
    <property type="entry name" value="Glycosyltransf_2"/>
</dbReference>
<dbReference type="InterPro" id="IPR029044">
    <property type="entry name" value="Nucleotide-diphossugar_trans"/>
</dbReference>
<dbReference type="EMBL" id="CP020370">
    <property type="protein sequence ID" value="AUB83876.1"/>
    <property type="molecule type" value="Genomic_DNA"/>
</dbReference>
<accession>A0A2K8UE73</accession>
<evidence type="ECO:0000256" key="2">
    <source>
        <dbReference type="ARBA" id="ARBA00022676"/>
    </source>
</evidence>
<dbReference type="KEGG" id="tsy:THSYN_24985"/>
<keyword evidence="2" id="KW-0328">Glycosyltransferase</keyword>
<protein>
    <recommendedName>
        <fullName evidence="4">Glycosyltransferase 2-like domain-containing protein</fullName>
    </recommendedName>
</protein>
<evidence type="ECO:0000313" key="6">
    <source>
        <dbReference type="Proteomes" id="UP000232638"/>
    </source>
</evidence>
<dbReference type="OrthoDB" id="5782309at2"/>
<reference evidence="5 6" key="1">
    <citation type="submission" date="2017-03" db="EMBL/GenBank/DDBJ databases">
        <title>Complete genome sequence of Candidatus 'Thiodictyon syntrophicum' sp. nov. strain Cad16T, a photolithoautotroph purple sulfur bacterium isolated from an alpine meromictic lake.</title>
        <authorList>
            <person name="Luedin S.M."/>
            <person name="Pothier J.F."/>
            <person name="Danza F."/>
            <person name="Storelli N."/>
            <person name="Wittwer M."/>
            <person name="Tonolla M."/>
        </authorList>
    </citation>
    <scope>NUCLEOTIDE SEQUENCE [LARGE SCALE GENOMIC DNA]</scope>
    <source>
        <strain evidence="5 6">Cad16T</strain>
    </source>
</reference>
<dbReference type="AlphaFoldDB" id="A0A2K8UE73"/>
<evidence type="ECO:0000256" key="1">
    <source>
        <dbReference type="ARBA" id="ARBA00006739"/>
    </source>
</evidence>
<sequence length="317" mass="35800">MKSPLVSILMPVFNAERYLEPAIQSILNQKLKTFELLIVDDGSNDESSQIIRSAMNSDPRIKLLEQSNSGVVLALNRALIEAQGNYCARMDADDISLPERLQKQFNFLEKNTDVLAVGGQGYIIDEDGDLICPLPVLTDHDAIDVDLLNRFNSRAMIHPSVMFRTNKIRKIGGYRESYIWAEDLDLFLRVAEVGKLANLDSVVIHYRRHAKSISHTRSELQRASAIKAVNDARRRRGLPLVRYSGKSTKATSSTRLDYMYFTALSALSHGWKRTSLKYLQKMISGYGLTRQSIKLSLRIVAAVITKPYHTKKFPAID</sequence>
<evidence type="ECO:0000313" key="5">
    <source>
        <dbReference type="EMBL" id="AUB83876.1"/>
    </source>
</evidence>
<dbReference type="SUPFAM" id="SSF53448">
    <property type="entry name" value="Nucleotide-diphospho-sugar transferases"/>
    <property type="match status" value="1"/>
</dbReference>
<dbReference type="Pfam" id="PF00535">
    <property type="entry name" value="Glycos_transf_2"/>
    <property type="match status" value="1"/>
</dbReference>
<organism evidence="5 6">
    <name type="scientific">Candidatus Thiodictyon syntrophicum</name>
    <dbReference type="NCBI Taxonomy" id="1166950"/>
    <lineage>
        <taxon>Bacteria</taxon>
        <taxon>Pseudomonadati</taxon>
        <taxon>Pseudomonadota</taxon>
        <taxon>Gammaproteobacteria</taxon>
        <taxon>Chromatiales</taxon>
        <taxon>Chromatiaceae</taxon>
        <taxon>Thiodictyon</taxon>
    </lineage>
</organism>
<dbReference type="InterPro" id="IPR001173">
    <property type="entry name" value="Glyco_trans_2-like"/>
</dbReference>
<comment type="similarity">
    <text evidence="1">Belongs to the glycosyltransferase 2 family.</text>
</comment>
<name>A0A2K8UE73_9GAMM</name>
<evidence type="ECO:0000256" key="3">
    <source>
        <dbReference type="ARBA" id="ARBA00022679"/>
    </source>
</evidence>
<evidence type="ECO:0000259" key="4">
    <source>
        <dbReference type="Pfam" id="PF00535"/>
    </source>
</evidence>
<keyword evidence="6" id="KW-1185">Reference proteome</keyword>
<dbReference type="GO" id="GO:0016757">
    <property type="term" value="F:glycosyltransferase activity"/>
    <property type="evidence" value="ECO:0007669"/>
    <property type="project" value="UniProtKB-KW"/>
</dbReference>
<feature type="domain" description="Glycosyltransferase 2-like" evidence="4">
    <location>
        <begin position="7"/>
        <end position="128"/>
    </location>
</feature>
<keyword evidence="3" id="KW-0808">Transferase</keyword>